<gene>
    <name evidence="6" type="ORF">DFR79_13222</name>
</gene>
<dbReference type="RefSeq" id="WP_208107558.1">
    <property type="nucleotide sequence ID" value="NZ_SNWX01000032.1"/>
</dbReference>
<name>A0A4R6LE01_9FIRM</name>
<keyword evidence="3" id="KW-0378">Hydrolase</keyword>
<evidence type="ECO:0000256" key="3">
    <source>
        <dbReference type="ARBA" id="ARBA00022801"/>
    </source>
</evidence>
<accession>A0A4R6LE01</accession>
<evidence type="ECO:0000259" key="5">
    <source>
        <dbReference type="Pfam" id="PF04586"/>
    </source>
</evidence>
<sequence length="200" mass="22963">MKTPKKMKNKKEKRNRSTDIELRELEEGQSRTIGGYALKYNQRSEILTDYWGDEFVEEFAQGAFDASLQDRSQKALWNHKSELPLGSVKSGTLRFNSDSNGLNYDIDLPNNSWGDDALESIKRGDVDGSSFAFTVIDDKWSEIEIEGRTILKRTVLEAEIHEVSPCTFPAYSSSEIKMRSLKGYKNEKEKRKRLILLTKI</sequence>
<dbReference type="Pfam" id="PF04586">
    <property type="entry name" value="Peptidase_S78"/>
    <property type="match status" value="1"/>
</dbReference>
<protein>
    <submittedName>
        <fullName evidence="6">Prohead peptidase</fullName>
    </submittedName>
</protein>
<proteinExistence type="predicted"/>
<evidence type="ECO:0000256" key="1">
    <source>
        <dbReference type="ARBA" id="ARBA00022612"/>
    </source>
</evidence>
<feature type="compositionally biased region" description="Basic residues" evidence="4">
    <location>
        <begin position="1"/>
        <end position="14"/>
    </location>
</feature>
<evidence type="ECO:0000256" key="4">
    <source>
        <dbReference type="SAM" id="MobiDB-lite"/>
    </source>
</evidence>
<keyword evidence="2" id="KW-0645">Protease</keyword>
<evidence type="ECO:0000313" key="6">
    <source>
        <dbReference type="EMBL" id="TDO77690.1"/>
    </source>
</evidence>
<evidence type="ECO:0000256" key="2">
    <source>
        <dbReference type="ARBA" id="ARBA00022670"/>
    </source>
</evidence>
<dbReference type="InterPro" id="IPR006433">
    <property type="entry name" value="Prohead_protease"/>
</dbReference>
<dbReference type="AlphaFoldDB" id="A0A4R6LE01"/>
<evidence type="ECO:0000313" key="7">
    <source>
        <dbReference type="Proteomes" id="UP000295064"/>
    </source>
</evidence>
<comment type="caution">
    <text evidence="6">The sequence shown here is derived from an EMBL/GenBank/DDBJ whole genome shotgun (WGS) entry which is preliminary data.</text>
</comment>
<reference evidence="6 7" key="1">
    <citation type="submission" date="2019-03" db="EMBL/GenBank/DDBJ databases">
        <title>Subsurface microbial communities from deep shales in Ohio and West Virginia, USA.</title>
        <authorList>
            <person name="Wrighton K."/>
        </authorList>
    </citation>
    <scope>NUCLEOTIDE SEQUENCE [LARGE SCALE GENOMIC DNA]</scope>
    <source>
        <strain evidence="6 7">MA284_T2</strain>
    </source>
</reference>
<dbReference type="NCBIfam" id="TIGR01543">
    <property type="entry name" value="proheadase_HK97"/>
    <property type="match status" value="1"/>
</dbReference>
<dbReference type="GO" id="GO:0008233">
    <property type="term" value="F:peptidase activity"/>
    <property type="evidence" value="ECO:0007669"/>
    <property type="project" value="UniProtKB-KW"/>
</dbReference>
<dbReference type="InterPro" id="IPR054613">
    <property type="entry name" value="Peptidase_S78_dom"/>
</dbReference>
<keyword evidence="1" id="KW-1188">Viral release from host cell</keyword>
<feature type="domain" description="Prohead serine protease" evidence="5">
    <location>
        <begin position="19"/>
        <end position="183"/>
    </location>
</feature>
<dbReference type="GO" id="GO:0006508">
    <property type="term" value="P:proteolysis"/>
    <property type="evidence" value="ECO:0007669"/>
    <property type="project" value="UniProtKB-KW"/>
</dbReference>
<organism evidence="6 7">
    <name type="scientific">Halanaerobium saccharolyticum</name>
    <dbReference type="NCBI Taxonomy" id="43595"/>
    <lineage>
        <taxon>Bacteria</taxon>
        <taxon>Bacillati</taxon>
        <taxon>Bacillota</taxon>
        <taxon>Clostridia</taxon>
        <taxon>Halanaerobiales</taxon>
        <taxon>Halanaerobiaceae</taxon>
        <taxon>Halanaerobium</taxon>
    </lineage>
</organism>
<dbReference type="EMBL" id="SNWX01000032">
    <property type="protein sequence ID" value="TDO77690.1"/>
    <property type="molecule type" value="Genomic_DNA"/>
</dbReference>
<dbReference type="Proteomes" id="UP000295064">
    <property type="component" value="Unassembled WGS sequence"/>
</dbReference>
<feature type="region of interest" description="Disordered" evidence="4">
    <location>
        <begin position="1"/>
        <end position="23"/>
    </location>
</feature>